<comment type="similarity">
    <text evidence="2">Belongs to the RNase H family.</text>
</comment>
<dbReference type="GO" id="GO:0003676">
    <property type="term" value="F:nucleic acid binding"/>
    <property type="evidence" value="ECO:0007669"/>
    <property type="project" value="InterPro"/>
</dbReference>
<accession>A0A8T0EXX5</accession>
<dbReference type="GO" id="GO:0043137">
    <property type="term" value="P:DNA replication, removal of RNA primer"/>
    <property type="evidence" value="ECO:0007669"/>
    <property type="project" value="TreeGrafter"/>
</dbReference>
<sequence length="195" mass="21464">MRSYEFAILLERNTRRTNKSSKATYKSGENGPVSSPAVPDHGPNKFLTVFIDGASSGNGQEIAQAGIGVYWGPGNKLNTSLRLLGRQTNNRAEILAAVHALKQAKELGITNIRVCTDSQFLINGITKWIDKWKDNNWKTSTGKPVINKDEFLELEKVCQGINVDWRYVKAHNKNHGNCEADKLAVAGCNKSPGIP</sequence>
<evidence type="ECO:0000256" key="8">
    <source>
        <dbReference type="SAM" id="MobiDB-lite"/>
    </source>
</evidence>
<dbReference type="PANTHER" id="PTHR10642:SF26">
    <property type="entry name" value="RIBONUCLEASE H1"/>
    <property type="match status" value="1"/>
</dbReference>
<name>A0A8T0EXX5_ARGBR</name>
<protein>
    <recommendedName>
        <fullName evidence="3">ribonuclease H</fullName>
        <ecNumber evidence="3">3.1.26.4</ecNumber>
    </recommendedName>
</protein>
<dbReference type="InterPro" id="IPR036397">
    <property type="entry name" value="RNaseH_sf"/>
</dbReference>
<dbReference type="Gene3D" id="3.30.420.10">
    <property type="entry name" value="Ribonuclease H-like superfamily/Ribonuclease H"/>
    <property type="match status" value="1"/>
</dbReference>
<dbReference type="EMBL" id="JABXBU010001863">
    <property type="protein sequence ID" value="KAF8782950.1"/>
    <property type="molecule type" value="Genomic_DNA"/>
</dbReference>
<proteinExistence type="inferred from homology"/>
<feature type="region of interest" description="Disordered" evidence="8">
    <location>
        <begin position="17"/>
        <end position="39"/>
    </location>
</feature>
<evidence type="ECO:0000256" key="2">
    <source>
        <dbReference type="ARBA" id="ARBA00005300"/>
    </source>
</evidence>
<keyword evidence="5" id="KW-0479">Metal-binding</keyword>
<gene>
    <name evidence="10" type="ORF">HNY73_013177</name>
</gene>
<organism evidence="10 11">
    <name type="scientific">Argiope bruennichi</name>
    <name type="common">Wasp spider</name>
    <name type="synonym">Aranea bruennichi</name>
    <dbReference type="NCBI Taxonomy" id="94029"/>
    <lineage>
        <taxon>Eukaryota</taxon>
        <taxon>Metazoa</taxon>
        <taxon>Ecdysozoa</taxon>
        <taxon>Arthropoda</taxon>
        <taxon>Chelicerata</taxon>
        <taxon>Arachnida</taxon>
        <taxon>Araneae</taxon>
        <taxon>Araneomorphae</taxon>
        <taxon>Entelegynae</taxon>
        <taxon>Araneoidea</taxon>
        <taxon>Araneidae</taxon>
        <taxon>Argiope</taxon>
    </lineage>
</organism>
<comment type="caution">
    <text evidence="10">The sequence shown here is derived from an EMBL/GenBank/DDBJ whole genome shotgun (WGS) entry which is preliminary data.</text>
</comment>
<dbReference type="PROSITE" id="PS50879">
    <property type="entry name" value="RNASE_H_1"/>
    <property type="match status" value="1"/>
</dbReference>
<keyword evidence="4" id="KW-0540">Nuclease</keyword>
<dbReference type="AlphaFoldDB" id="A0A8T0EXX5"/>
<dbReference type="EC" id="3.1.26.4" evidence="3"/>
<dbReference type="Proteomes" id="UP000807504">
    <property type="component" value="Unassembled WGS sequence"/>
</dbReference>
<reference evidence="10" key="1">
    <citation type="journal article" date="2020" name="bioRxiv">
        <title>Chromosome-level reference genome of the European wasp spider Argiope bruennichi: a resource for studies on range expansion and evolutionary adaptation.</title>
        <authorList>
            <person name="Sheffer M.M."/>
            <person name="Hoppe A."/>
            <person name="Krehenwinkel H."/>
            <person name="Uhl G."/>
            <person name="Kuss A.W."/>
            <person name="Jensen L."/>
            <person name="Jensen C."/>
            <person name="Gillespie R.G."/>
            <person name="Hoff K.J."/>
            <person name="Prost S."/>
        </authorList>
    </citation>
    <scope>NUCLEOTIDE SEQUENCE</scope>
</reference>
<evidence type="ECO:0000256" key="6">
    <source>
        <dbReference type="ARBA" id="ARBA00022759"/>
    </source>
</evidence>
<feature type="domain" description="RNase H type-1" evidence="9">
    <location>
        <begin position="43"/>
        <end position="189"/>
    </location>
</feature>
<reference evidence="10" key="2">
    <citation type="submission" date="2020-06" db="EMBL/GenBank/DDBJ databases">
        <authorList>
            <person name="Sheffer M."/>
        </authorList>
    </citation>
    <scope>NUCLEOTIDE SEQUENCE</scope>
</reference>
<evidence type="ECO:0000256" key="1">
    <source>
        <dbReference type="ARBA" id="ARBA00000077"/>
    </source>
</evidence>
<dbReference type="CDD" id="cd09280">
    <property type="entry name" value="RNase_HI_eukaryote_like"/>
    <property type="match status" value="1"/>
</dbReference>
<dbReference type="InterPro" id="IPR002156">
    <property type="entry name" value="RNaseH_domain"/>
</dbReference>
<dbReference type="PANTHER" id="PTHR10642">
    <property type="entry name" value="RIBONUCLEASE H1"/>
    <property type="match status" value="1"/>
</dbReference>
<dbReference type="FunFam" id="3.30.420.10:FF:000115">
    <property type="entry name" value="Ribonuclease H"/>
    <property type="match status" value="1"/>
</dbReference>
<comment type="catalytic activity">
    <reaction evidence="1">
        <text>Endonucleolytic cleavage to 5'-phosphomonoester.</text>
        <dbReference type="EC" id="3.1.26.4"/>
    </reaction>
</comment>
<evidence type="ECO:0000256" key="7">
    <source>
        <dbReference type="ARBA" id="ARBA00022801"/>
    </source>
</evidence>
<evidence type="ECO:0000256" key="5">
    <source>
        <dbReference type="ARBA" id="ARBA00022723"/>
    </source>
</evidence>
<dbReference type="SUPFAM" id="SSF53098">
    <property type="entry name" value="Ribonuclease H-like"/>
    <property type="match status" value="1"/>
</dbReference>
<evidence type="ECO:0000256" key="3">
    <source>
        <dbReference type="ARBA" id="ARBA00012180"/>
    </source>
</evidence>
<evidence type="ECO:0000313" key="11">
    <source>
        <dbReference type="Proteomes" id="UP000807504"/>
    </source>
</evidence>
<evidence type="ECO:0000256" key="4">
    <source>
        <dbReference type="ARBA" id="ARBA00022722"/>
    </source>
</evidence>
<evidence type="ECO:0000313" key="10">
    <source>
        <dbReference type="EMBL" id="KAF8782950.1"/>
    </source>
</evidence>
<keyword evidence="11" id="KW-1185">Reference proteome</keyword>
<dbReference type="GO" id="GO:0004523">
    <property type="term" value="F:RNA-DNA hybrid ribonuclease activity"/>
    <property type="evidence" value="ECO:0007669"/>
    <property type="project" value="UniProtKB-EC"/>
</dbReference>
<keyword evidence="6" id="KW-0255">Endonuclease</keyword>
<dbReference type="InterPro" id="IPR050092">
    <property type="entry name" value="RNase_H"/>
</dbReference>
<keyword evidence="7" id="KW-0378">Hydrolase</keyword>
<dbReference type="Pfam" id="PF00075">
    <property type="entry name" value="RNase_H"/>
    <property type="match status" value="1"/>
</dbReference>
<dbReference type="GO" id="GO:0046872">
    <property type="term" value="F:metal ion binding"/>
    <property type="evidence" value="ECO:0007669"/>
    <property type="project" value="UniProtKB-KW"/>
</dbReference>
<dbReference type="InterPro" id="IPR012337">
    <property type="entry name" value="RNaseH-like_sf"/>
</dbReference>
<evidence type="ECO:0000259" key="9">
    <source>
        <dbReference type="PROSITE" id="PS50879"/>
    </source>
</evidence>